<proteinExistence type="predicted"/>
<dbReference type="PRINTS" id="PR00420">
    <property type="entry name" value="RNGMNOXGNASE"/>
</dbReference>
<dbReference type="AlphaFoldDB" id="A0A7K3SBE0"/>
<dbReference type="Proteomes" id="UP000469670">
    <property type="component" value="Unassembled WGS sequence"/>
</dbReference>
<dbReference type="Gene3D" id="3.50.50.60">
    <property type="entry name" value="FAD/NAD(P)-binding domain"/>
    <property type="match status" value="1"/>
</dbReference>
<evidence type="ECO:0000313" key="3">
    <source>
        <dbReference type="Proteomes" id="UP000469670"/>
    </source>
</evidence>
<dbReference type="SUPFAM" id="SSF51905">
    <property type="entry name" value="FAD/NAD(P)-binding domain"/>
    <property type="match status" value="1"/>
</dbReference>
<comment type="caution">
    <text evidence="2">The sequence shown here is derived from an EMBL/GenBank/DDBJ whole genome shotgun (WGS) entry which is preliminary data.</text>
</comment>
<protein>
    <submittedName>
        <fullName evidence="2">NAD(P)/FAD-dependent oxidoreductase</fullName>
    </submittedName>
</protein>
<organism evidence="2 3">
    <name type="scientific">Streptomyces parvus</name>
    <dbReference type="NCBI Taxonomy" id="66428"/>
    <lineage>
        <taxon>Bacteria</taxon>
        <taxon>Bacillati</taxon>
        <taxon>Actinomycetota</taxon>
        <taxon>Actinomycetes</taxon>
        <taxon>Kitasatosporales</taxon>
        <taxon>Streptomycetaceae</taxon>
        <taxon>Streptomyces</taxon>
    </lineage>
</organism>
<evidence type="ECO:0000259" key="1">
    <source>
        <dbReference type="Pfam" id="PF01494"/>
    </source>
</evidence>
<dbReference type="PANTHER" id="PTHR42685">
    <property type="entry name" value="GERANYLGERANYL DIPHOSPHATE REDUCTASE"/>
    <property type="match status" value="1"/>
</dbReference>
<accession>A0A7K3SBE0</accession>
<name>A0A7K3SBE0_9ACTN</name>
<reference evidence="2 3" key="1">
    <citation type="submission" date="2020-01" db="EMBL/GenBank/DDBJ databases">
        <title>Insect and environment-associated Actinomycetes.</title>
        <authorList>
            <person name="Currrie C."/>
            <person name="Chevrette M."/>
            <person name="Carlson C."/>
            <person name="Stubbendieck R."/>
            <person name="Wendt-Pienkowski E."/>
        </authorList>
    </citation>
    <scope>NUCLEOTIDE SEQUENCE [LARGE SCALE GENOMIC DNA]</scope>
    <source>
        <strain evidence="2 3">SID7590</strain>
    </source>
</reference>
<dbReference type="EMBL" id="JAAGMP010001908">
    <property type="protein sequence ID" value="NEC24830.1"/>
    <property type="molecule type" value="Genomic_DNA"/>
</dbReference>
<dbReference type="GO" id="GO:0071949">
    <property type="term" value="F:FAD binding"/>
    <property type="evidence" value="ECO:0007669"/>
    <property type="project" value="InterPro"/>
</dbReference>
<dbReference type="Pfam" id="PF01494">
    <property type="entry name" value="FAD_binding_3"/>
    <property type="match status" value="1"/>
</dbReference>
<dbReference type="RefSeq" id="WP_164209830.1">
    <property type="nucleotide sequence ID" value="NZ_JAAGMP010001908.1"/>
</dbReference>
<dbReference type="InterPro" id="IPR050407">
    <property type="entry name" value="Geranylgeranyl_reductase"/>
</dbReference>
<dbReference type="InterPro" id="IPR036188">
    <property type="entry name" value="FAD/NAD-bd_sf"/>
</dbReference>
<dbReference type="InterPro" id="IPR002938">
    <property type="entry name" value="FAD-bd"/>
</dbReference>
<sequence>MYDVIVVGARCAGAPAAMQFARAGYRVLLVDRSAFPADKLSTLYIQQTGVLQLQRWGLLDAVKASGCPALDHVVYELGDDIRVEGCAEPVDGVTAAYAPRRSILDKILVDAAVAAGVEFRDDCGVTRLVEEDGRVRGVRLTTGGGGTETVERARLVVGADGMRSTVAGLVGAPKTVEHPKLTCAYYTFWKGPQTHFELYEGPTGWVSAVPTNDSVLISAYYPQHRFTEVKARAQEAYLENIRDNAPHLHAQLEGAEQVERLYGTGDQQNFFRQAWGPGWALIGDAGHHKDSLTARGISDAFAQAQMLVDRVGTTLDSEEALDLALKGFAEERDQTFMENYQATLLVAEASARDKRRMLLKAVASDPDHIRRYFNTVAGLRPVSELYTPELLALLTPA</sequence>
<dbReference type="PANTHER" id="PTHR42685:SF22">
    <property type="entry name" value="CONDITIONED MEDIUM FACTOR RECEPTOR 1"/>
    <property type="match status" value="1"/>
</dbReference>
<feature type="domain" description="FAD-binding" evidence="1">
    <location>
        <begin position="2"/>
        <end position="333"/>
    </location>
</feature>
<evidence type="ECO:0000313" key="2">
    <source>
        <dbReference type="EMBL" id="NEC24830.1"/>
    </source>
</evidence>
<gene>
    <name evidence="2" type="ORF">G3I50_42305</name>
</gene>